<dbReference type="EC" id="4.2.1.51" evidence="7"/>
<dbReference type="GO" id="GO:0046417">
    <property type="term" value="P:chorismate metabolic process"/>
    <property type="evidence" value="ECO:0007669"/>
    <property type="project" value="InterPro"/>
</dbReference>
<evidence type="ECO:0000256" key="13">
    <source>
        <dbReference type="ARBA" id="ARBA00023235"/>
    </source>
</evidence>
<evidence type="ECO:0000259" key="20">
    <source>
        <dbReference type="PROSITE" id="PS51168"/>
    </source>
</evidence>
<reference evidence="23 24" key="1">
    <citation type="submission" date="2016-10" db="EMBL/GenBank/DDBJ databases">
        <authorList>
            <person name="de Groot N.N."/>
        </authorList>
    </citation>
    <scope>NUCLEOTIDE SEQUENCE [LARGE SCALE GENOMIC DNA]</scope>
    <source>
        <strain evidence="23 24">DSM 15269</strain>
    </source>
</reference>
<evidence type="ECO:0000256" key="6">
    <source>
        <dbReference type="ARBA" id="ARBA00012404"/>
    </source>
</evidence>
<evidence type="ECO:0000256" key="2">
    <source>
        <dbReference type="ARBA" id="ARBA00002364"/>
    </source>
</evidence>
<dbReference type="SUPFAM" id="SSF53850">
    <property type="entry name" value="Periplasmic binding protein-like II"/>
    <property type="match status" value="1"/>
</dbReference>
<keyword evidence="14" id="KW-0456">Lyase</keyword>
<accession>A0A1H0BIL8</accession>
<dbReference type="SUPFAM" id="SSF55021">
    <property type="entry name" value="ACT-like"/>
    <property type="match status" value="1"/>
</dbReference>
<evidence type="ECO:0000256" key="9">
    <source>
        <dbReference type="ARBA" id="ARBA00022490"/>
    </source>
</evidence>
<dbReference type="FunFam" id="3.40.190.10:FF:000034">
    <property type="entry name" value="Chorismate mutase/prephenate dehydratase"/>
    <property type="match status" value="1"/>
</dbReference>
<evidence type="ECO:0000256" key="7">
    <source>
        <dbReference type="ARBA" id="ARBA00013147"/>
    </source>
</evidence>
<evidence type="ECO:0000256" key="18">
    <source>
        <dbReference type="ARBA" id="ARBA00047848"/>
    </source>
</evidence>
<sequence>METLEEIRQKLNIIDTKLVELLNQRAELSLKVGKIKANSDDIVFKPFREREILKNLLKQNIGPLPKEHLLAIYREILSSSRRLQRPQVVLFLGPEGTFSHLAGLEYLGQSLDYLPKRNIEEIFKGVVDGEAELGIVPLENSLQGSVGQSLDFFMRYDVFIHAEFYYRVSHSLLSKAKKMETITKVLSHPQALEQCSTWLKLNLPDAELVPMPSTAQAAQKVCQNENLAAIGNRKLANLFDLNILAARIEDLPDNWTRFLIIASSPSEKEGKEKTSIVFTLPDKPGALFEVLQIFARERINLKKLESRPLRGEKWKYVFFADVECDLTSNEYKNLIYDLGIMCHTLKVLGSYPSGEYLDARV</sequence>
<feature type="domain" description="ACT" evidence="22">
    <location>
        <begin position="275"/>
        <end position="352"/>
    </location>
</feature>
<dbReference type="InterPro" id="IPR008242">
    <property type="entry name" value="Chor_mutase/pphenate_deHydtase"/>
</dbReference>
<dbReference type="PROSITE" id="PS51168">
    <property type="entry name" value="CHORISMATE_MUT_2"/>
    <property type="match status" value="1"/>
</dbReference>
<protein>
    <recommendedName>
        <fullName evidence="8">Bifunctional chorismate mutase/prephenate dehydratase</fullName>
        <ecNumber evidence="7">4.2.1.51</ecNumber>
        <ecNumber evidence="6">5.4.99.5</ecNumber>
    </recommendedName>
    <alternativeName>
        <fullName evidence="17">Chorismate mutase-prephenate dehydratase</fullName>
    </alternativeName>
    <alternativeName>
        <fullName evidence="16">p-protein</fullName>
    </alternativeName>
</protein>
<evidence type="ECO:0000256" key="17">
    <source>
        <dbReference type="ARBA" id="ARBA00031520"/>
    </source>
</evidence>
<dbReference type="UniPathway" id="UPA00121">
    <property type="reaction ID" value="UER00345"/>
</dbReference>
<dbReference type="OrthoDB" id="9802281at2"/>
<dbReference type="PROSITE" id="PS51671">
    <property type="entry name" value="ACT"/>
    <property type="match status" value="1"/>
</dbReference>
<dbReference type="PANTHER" id="PTHR21022:SF19">
    <property type="entry name" value="PREPHENATE DEHYDRATASE-RELATED"/>
    <property type="match status" value="1"/>
</dbReference>
<keyword evidence="12" id="KW-0584">Phenylalanine biosynthesis</keyword>
<comment type="function">
    <text evidence="2">Catalyzes the Claisen rearrangement of chorismate to prephenate and the decarboxylation/dehydration of prephenate to phenylpyruvate.</text>
</comment>
<evidence type="ECO:0000256" key="10">
    <source>
        <dbReference type="ARBA" id="ARBA00022605"/>
    </source>
</evidence>
<dbReference type="GO" id="GO:0005737">
    <property type="term" value="C:cytoplasm"/>
    <property type="evidence" value="ECO:0007669"/>
    <property type="project" value="UniProtKB-SubCell"/>
</dbReference>
<evidence type="ECO:0000256" key="11">
    <source>
        <dbReference type="ARBA" id="ARBA00023141"/>
    </source>
</evidence>
<keyword evidence="24" id="KW-1185">Reference proteome</keyword>
<keyword evidence="13" id="KW-0413">Isomerase</keyword>
<evidence type="ECO:0000313" key="23">
    <source>
        <dbReference type="EMBL" id="SDN45510.1"/>
    </source>
</evidence>
<dbReference type="SMART" id="SM00830">
    <property type="entry name" value="CM_2"/>
    <property type="match status" value="1"/>
</dbReference>
<dbReference type="PIRSF" id="PIRSF001500">
    <property type="entry name" value="Chor_mut_pdt_Ppr"/>
    <property type="match status" value="1"/>
</dbReference>
<gene>
    <name evidence="23" type="ORF">SAMN04488516_102186</name>
</gene>
<dbReference type="Proteomes" id="UP000199602">
    <property type="component" value="Unassembled WGS sequence"/>
</dbReference>
<comment type="pathway">
    <text evidence="4">Amino-acid biosynthesis; L-phenylalanine biosynthesis; phenylpyruvate from prephenate: step 1/1.</text>
</comment>
<dbReference type="EC" id="5.4.99.5" evidence="6"/>
<evidence type="ECO:0000256" key="1">
    <source>
        <dbReference type="ARBA" id="ARBA00000824"/>
    </source>
</evidence>
<evidence type="ECO:0000256" key="12">
    <source>
        <dbReference type="ARBA" id="ARBA00023222"/>
    </source>
</evidence>
<dbReference type="AlphaFoldDB" id="A0A1H0BIL8"/>
<dbReference type="GO" id="GO:0009094">
    <property type="term" value="P:L-phenylalanine biosynthetic process"/>
    <property type="evidence" value="ECO:0007669"/>
    <property type="project" value="UniProtKB-UniPathway"/>
</dbReference>
<dbReference type="Gene3D" id="1.20.59.10">
    <property type="entry name" value="Chorismate mutase"/>
    <property type="match status" value="1"/>
</dbReference>
<dbReference type="InterPro" id="IPR036979">
    <property type="entry name" value="CM_dom_sf"/>
</dbReference>
<evidence type="ECO:0000256" key="8">
    <source>
        <dbReference type="ARBA" id="ARBA00014401"/>
    </source>
</evidence>
<evidence type="ECO:0000256" key="16">
    <source>
        <dbReference type="ARBA" id="ARBA00031175"/>
    </source>
</evidence>
<feature type="domain" description="Prephenate dehydratase" evidence="21">
    <location>
        <begin position="88"/>
        <end position="263"/>
    </location>
</feature>
<dbReference type="CDD" id="cd13630">
    <property type="entry name" value="PBP2_PDT_1"/>
    <property type="match status" value="1"/>
</dbReference>
<dbReference type="Pfam" id="PF01842">
    <property type="entry name" value="ACT"/>
    <property type="match status" value="1"/>
</dbReference>
<feature type="domain" description="Chorismate mutase" evidence="20">
    <location>
        <begin position="1"/>
        <end position="88"/>
    </location>
</feature>
<keyword evidence="9" id="KW-0963">Cytoplasm</keyword>
<evidence type="ECO:0000313" key="24">
    <source>
        <dbReference type="Proteomes" id="UP000199602"/>
    </source>
</evidence>
<comment type="catalytic activity">
    <reaction evidence="1">
        <text>chorismate = prephenate</text>
        <dbReference type="Rhea" id="RHEA:13897"/>
        <dbReference type="ChEBI" id="CHEBI:29748"/>
        <dbReference type="ChEBI" id="CHEBI:29934"/>
        <dbReference type="EC" id="5.4.99.5"/>
    </reaction>
</comment>
<dbReference type="InterPro" id="IPR002701">
    <property type="entry name" value="CM_II_prokaryot"/>
</dbReference>
<keyword evidence="10" id="KW-0028">Amino-acid biosynthesis</keyword>
<organism evidence="23 24">
    <name type="scientific">Desulfonauticus submarinus</name>
    <dbReference type="NCBI Taxonomy" id="206665"/>
    <lineage>
        <taxon>Bacteria</taxon>
        <taxon>Pseudomonadati</taxon>
        <taxon>Thermodesulfobacteriota</taxon>
        <taxon>Desulfovibrionia</taxon>
        <taxon>Desulfovibrionales</taxon>
        <taxon>Desulfonauticaceae</taxon>
        <taxon>Desulfonauticus</taxon>
    </lineage>
</organism>
<evidence type="ECO:0000259" key="22">
    <source>
        <dbReference type="PROSITE" id="PS51671"/>
    </source>
</evidence>
<dbReference type="InterPro" id="IPR045865">
    <property type="entry name" value="ACT-like_dom_sf"/>
</dbReference>
<dbReference type="STRING" id="206665.SAMN04488516_102186"/>
<dbReference type="PROSITE" id="PS00857">
    <property type="entry name" value="PREPHENATE_DEHYDR_1"/>
    <property type="match status" value="1"/>
</dbReference>
<evidence type="ECO:0000256" key="5">
    <source>
        <dbReference type="ARBA" id="ARBA00004817"/>
    </source>
</evidence>
<dbReference type="EMBL" id="FNIN01000002">
    <property type="protein sequence ID" value="SDN45510.1"/>
    <property type="molecule type" value="Genomic_DNA"/>
</dbReference>
<comment type="subcellular location">
    <subcellularLocation>
        <location evidence="3">Cytoplasm</location>
    </subcellularLocation>
</comment>
<evidence type="ECO:0000256" key="15">
    <source>
        <dbReference type="ARBA" id="ARBA00023268"/>
    </source>
</evidence>
<name>A0A1H0BIL8_9BACT</name>
<dbReference type="GO" id="GO:0004664">
    <property type="term" value="F:prephenate dehydratase activity"/>
    <property type="evidence" value="ECO:0007669"/>
    <property type="project" value="UniProtKB-EC"/>
</dbReference>
<dbReference type="InterPro" id="IPR002912">
    <property type="entry name" value="ACT_dom"/>
</dbReference>
<comment type="pathway">
    <text evidence="5">Metabolic intermediate biosynthesis; prephenate biosynthesis; prephenate from chorismate: step 1/1.</text>
</comment>
<evidence type="ECO:0000256" key="4">
    <source>
        <dbReference type="ARBA" id="ARBA00004741"/>
    </source>
</evidence>
<feature type="site" description="Essential for prephenate dehydratase activity" evidence="19">
    <location>
        <position position="256"/>
    </location>
</feature>
<dbReference type="PROSITE" id="PS51171">
    <property type="entry name" value="PREPHENATE_DEHYDR_3"/>
    <property type="match status" value="1"/>
</dbReference>
<evidence type="ECO:0000259" key="21">
    <source>
        <dbReference type="PROSITE" id="PS51171"/>
    </source>
</evidence>
<dbReference type="UniPathway" id="UPA00120">
    <property type="reaction ID" value="UER00203"/>
</dbReference>
<dbReference type="NCBIfam" id="NF008865">
    <property type="entry name" value="PRK11898.1"/>
    <property type="match status" value="1"/>
</dbReference>
<evidence type="ECO:0000256" key="3">
    <source>
        <dbReference type="ARBA" id="ARBA00004496"/>
    </source>
</evidence>
<dbReference type="InterPro" id="IPR001086">
    <property type="entry name" value="Preph_deHydtase"/>
</dbReference>
<dbReference type="Gene3D" id="3.40.190.10">
    <property type="entry name" value="Periplasmic binding protein-like II"/>
    <property type="match status" value="2"/>
</dbReference>
<dbReference type="SUPFAM" id="SSF48600">
    <property type="entry name" value="Chorismate mutase II"/>
    <property type="match status" value="1"/>
</dbReference>
<keyword evidence="15" id="KW-0511">Multifunctional enzyme</keyword>
<dbReference type="PANTHER" id="PTHR21022">
    <property type="entry name" value="PREPHENATE DEHYDRATASE P PROTEIN"/>
    <property type="match status" value="1"/>
</dbReference>
<dbReference type="GO" id="GO:0004106">
    <property type="term" value="F:chorismate mutase activity"/>
    <property type="evidence" value="ECO:0007669"/>
    <property type="project" value="UniProtKB-EC"/>
</dbReference>
<evidence type="ECO:0000256" key="19">
    <source>
        <dbReference type="PIRSR" id="PIRSR001500-2"/>
    </source>
</evidence>
<keyword evidence="11" id="KW-0057">Aromatic amino acid biosynthesis</keyword>
<evidence type="ECO:0000256" key="14">
    <source>
        <dbReference type="ARBA" id="ARBA00023239"/>
    </source>
</evidence>
<dbReference type="Pfam" id="PF00800">
    <property type="entry name" value="PDT"/>
    <property type="match status" value="1"/>
</dbReference>
<proteinExistence type="predicted"/>
<comment type="catalytic activity">
    <reaction evidence="18">
        <text>prephenate + H(+) = 3-phenylpyruvate + CO2 + H2O</text>
        <dbReference type="Rhea" id="RHEA:21648"/>
        <dbReference type="ChEBI" id="CHEBI:15377"/>
        <dbReference type="ChEBI" id="CHEBI:15378"/>
        <dbReference type="ChEBI" id="CHEBI:16526"/>
        <dbReference type="ChEBI" id="CHEBI:18005"/>
        <dbReference type="ChEBI" id="CHEBI:29934"/>
        <dbReference type="EC" id="4.2.1.51"/>
    </reaction>
</comment>
<dbReference type="Gene3D" id="3.30.70.260">
    <property type="match status" value="1"/>
</dbReference>
<dbReference type="CDD" id="cd04905">
    <property type="entry name" value="ACT_CM-PDT"/>
    <property type="match status" value="1"/>
</dbReference>
<dbReference type="InterPro" id="IPR018528">
    <property type="entry name" value="Preph_deHydtase_CS"/>
</dbReference>
<dbReference type="InterPro" id="IPR036263">
    <property type="entry name" value="Chorismate_II_sf"/>
</dbReference>
<dbReference type="Pfam" id="PF01817">
    <property type="entry name" value="CM_2"/>
    <property type="match status" value="1"/>
</dbReference>